<feature type="region of interest" description="Disordered" evidence="4">
    <location>
        <begin position="993"/>
        <end position="1012"/>
    </location>
</feature>
<comment type="caution">
    <text evidence="6">The sequence shown here is derived from an EMBL/GenBank/DDBJ whole genome shotgun (WGS) entry which is preliminary data.</text>
</comment>
<dbReference type="PROSITE" id="PS50166">
    <property type="entry name" value="IMPORTIN_B_NT"/>
    <property type="match status" value="1"/>
</dbReference>
<evidence type="ECO:0000313" key="6">
    <source>
        <dbReference type="EMBL" id="KAJ3224011.1"/>
    </source>
</evidence>
<dbReference type="Pfam" id="PF03810">
    <property type="entry name" value="IBN_N"/>
    <property type="match status" value="1"/>
</dbReference>
<evidence type="ECO:0000256" key="1">
    <source>
        <dbReference type="ARBA" id="ARBA00004123"/>
    </source>
</evidence>
<dbReference type="InterPro" id="IPR016024">
    <property type="entry name" value="ARM-type_fold"/>
</dbReference>
<sequence>MVSSSNGLSELYSILSMCLSNESNQRINAEQALQLKKQSEVSFPVNLIHIATSQPTDIAIRQLSLVTLKSYVTYSWSSTNFKFTGPETPENIKTAVKNSLLPLLADPLSKIRVQTAQVISKIATTDFPESWPNLLEDLIVKNLKNGNQFQIHGSMRCLADLINCDLSEDQIMAIAPTLLPELQRIFGDHKNNEPSVRQKAVVIFEEIIKALYNMKETHKSISKNYVQPLLTNWFPVFFNCLQDTNDEVNNMSVKIQVIQTLLTIRKTFRREFSKEDAKKFFEVIYQKLVQTSLTRVEQSIDDVLDSDGEITNTDNFISTLLDFILVFFEEKSIKNFFFTNSGNLVHLLEIFIHLTKVDDVQLDIWMENVDEFLNEENELSFNFFLRKKAYEVYCEFMQEFGVENLLPVLEDAINKALWDADQKKHTDKNCHHLFQRWKVHEAVMYLLAEVSEEVIETQAIKPHLFDLNSFFEKVVLVDAQLSGYPFLQGRAFSFSSLYAGFLQPDTLTNFITFVVQMLMEEKLTKNKIPKILKCLLIKSLSKFIIEVFGNNTSNLLVVQGNLRHLTKDILEIFLEFCIESSGLREGFDDEVSVERLSCCIEGLRVSSGMNKEITAMFEKDFSKFIVSAWAKYIDDVFISEMLLDFFESLTKNELVFKNLEESFITSVLPLLDIGVQILGNSETFKGEKTFMFCGVVCPVENLENMFSNGQFFLESLLNKNYEGILNLKDTTVIPPKSGLDYLVLFLGKILDPNLEENSAFFVGDVITKLILKSGGTLNNYLPDLLKAVSFRLSNAKIPSLIQNLIMVFAHLIAKEQYDLEIIINFLYELKLFNDSYANGLDMLIKIWSENQSFFFGFFDIKVSLVALTKLYGKADPRLRQIFVKGDLKLSNDLKIKTRSRARQLPDEFEMISFPGKVIKLLIENYQINQQVAMNTVKSNTNGKNHFESKLDSEDELTFDSEEEGWEDDDDFTSKLSSKNELFLKNFQMNDVGNFNYESEDSQENTFKDKKDKENAKDPLFTLDLKVCFTNSV</sequence>
<dbReference type="SUPFAM" id="SSF48371">
    <property type="entry name" value="ARM repeat"/>
    <property type="match status" value="1"/>
</dbReference>
<dbReference type="AlphaFoldDB" id="A0AAD5U821"/>
<dbReference type="PANTHER" id="PTHR10997">
    <property type="entry name" value="IMPORTIN-7, 8, 11"/>
    <property type="match status" value="1"/>
</dbReference>
<dbReference type="GO" id="GO:0031267">
    <property type="term" value="F:small GTPase binding"/>
    <property type="evidence" value="ECO:0007669"/>
    <property type="project" value="InterPro"/>
</dbReference>
<keyword evidence="7" id="KW-1185">Reference proteome</keyword>
<dbReference type="GO" id="GO:0005829">
    <property type="term" value="C:cytosol"/>
    <property type="evidence" value="ECO:0007669"/>
    <property type="project" value="TreeGrafter"/>
</dbReference>
<keyword evidence="2" id="KW-0813">Transport</keyword>
<evidence type="ECO:0000256" key="2">
    <source>
        <dbReference type="ARBA" id="ARBA00022448"/>
    </source>
</evidence>
<dbReference type="PANTHER" id="PTHR10997:SF9">
    <property type="entry name" value="IMPORTIN-9"/>
    <property type="match status" value="1"/>
</dbReference>
<dbReference type="Gene3D" id="1.25.10.10">
    <property type="entry name" value="Leucine-rich Repeat Variant"/>
    <property type="match status" value="1"/>
</dbReference>
<dbReference type="InterPro" id="IPR001494">
    <property type="entry name" value="Importin-beta_N"/>
</dbReference>
<dbReference type="Proteomes" id="UP001211065">
    <property type="component" value="Unassembled WGS sequence"/>
</dbReference>
<accession>A0AAD5U821</accession>
<evidence type="ECO:0000256" key="3">
    <source>
        <dbReference type="ARBA" id="ARBA00023242"/>
    </source>
</evidence>
<dbReference type="GO" id="GO:0006606">
    <property type="term" value="P:protein import into nucleus"/>
    <property type="evidence" value="ECO:0007669"/>
    <property type="project" value="TreeGrafter"/>
</dbReference>
<feature type="domain" description="Importin N-terminal" evidence="5">
    <location>
        <begin position="29"/>
        <end position="106"/>
    </location>
</feature>
<comment type="subcellular location">
    <subcellularLocation>
        <location evidence="1">Nucleus</location>
    </subcellularLocation>
</comment>
<keyword evidence="3" id="KW-0539">Nucleus</keyword>
<dbReference type="SMART" id="SM00913">
    <property type="entry name" value="IBN_N"/>
    <property type="match status" value="1"/>
</dbReference>
<dbReference type="InterPro" id="IPR011989">
    <property type="entry name" value="ARM-like"/>
</dbReference>
<proteinExistence type="predicted"/>
<dbReference type="EMBL" id="JADGJW010000109">
    <property type="protein sequence ID" value="KAJ3224011.1"/>
    <property type="molecule type" value="Genomic_DNA"/>
</dbReference>
<gene>
    <name evidence="6" type="ORF">HK099_000388</name>
</gene>
<evidence type="ECO:0000313" key="7">
    <source>
        <dbReference type="Proteomes" id="UP001211065"/>
    </source>
</evidence>
<protein>
    <recommendedName>
        <fullName evidence="5">Importin N-terminal domain-containing protein</fullName>
    </recommendedName>
</protein>
<evidence type="ECO:0000256" key="4">
    <source>
        <dbReference type="SAM" id="MobiDB-lite"/>
    </source>
</evidence>
<reference evidence="6" key="1">
    <citation type="submission" date="2020-05" db="EMBL/GenBank/DDBJ databases">
        <title>Phylogenomic resolution of chytrid fungi.</title>
        <authorList>
            <person name="Stajich J.E."/>
            <person name="Amses K."/>
            <person name="Simmons R."/>
            <person name="Seto K."/>
            <person name="Myers J."/>
            <person name="Bonds A."/>
            <person name="Quandt C.A."/>
            <person name="Barry K."/>
            <person name="Liu P."/>
            <person name="Grigoriev I."/>
            <person name="Longcore J.E."/>
            <person name="James T.Y."/>
        </authorList>
    </citation>
    <scope>NUCLEOTIDE SEQUENCE</scope>
    <source>
        <strain evidence="6">JEL0476</strain>
    </source>
</reference>
<name>A0AAD5U821_9FUNG</name>
<organism evidence="6 7">
    <name type="scientific">Clydaea vesicula</name>
    <dbReference type="NCBI Taxonomy" id="447962"/>
    <lineage>
        <taxon>Eukaryota</taxon>
        <taxon>Fungi</taxon>
        <taxon>Fungi incertae sedis</taxon>
        <taxon>Chytridiomycota</taxon>
        <taxon>Chytridiomycota incertae sedis</taxon>
        <taxon>Chytridiomycetes</taxon>
        <taxon>Lobulomycetales</taxon>
        <taxon>Lobulomycetaceae</taxon>
        <taxon>Clydaea</taxon>
    </lineage>
</organism>
<dbReference type="GO" id="GO:0005635">
    <property type="term" value="C:nuclear envelope"/>
    <property type="evidence" value="ECO:0007669"/>
    <property type="project" value="TreeGrafter"/>
</dbReference>
<evidence type="ECO:0000259" key="5">
    <source>
        <dbReference type="PROSITE" id="PS50166"/>
    </source>
</evidence>